<keyword evidence="5" id="KW-1185">Reference proteome</keyword>
<comment type="caution">
    <text evidence="4">The sequence shown here is derived from an EMBL/GenBank/DDBJ whole genome shotgun (WGS) entry which is preliminary data.</text>
</comment>
<keyword evidence="3" id="KW-0143">Chaperone</keyword>
<dbReference type="OrthoDB" id="17536at2759"/>
<dbReference type="Proteomes" id="UP000654370">
    <property type="component" value="Unassembled WGS sequence"/>
</dbReference>
<evidence type="ECO:0000256" key="3">
    <source>
        <dbReference type="ARBA" id="ARBA00023186"/>
    </source>
</evidence>
<dbReference type="InterPro" id="IPR016565">
    <property type="entry name" value="Proteasome_assmbl_chp_1"/>
</dbReference>
<accession>A0A8H7UEB9</accession>
<dbReference type="GO" id="GO:0005783">
    <property type="term" value="C:endoplasmic reticulum"/>
    <property type="evidence" value="ECO:0007669"/>
    <property type="project" value="InterPro"/>
</dbReference>
<dbReference type="GO" id="GO:0080129">
    <property type="term" value="P:proteasome core complex assembly"/>
    <property type="evidence" value="ECO:0007669"/>
    <property type="project" value="TreeGrafter"/>
</dbReference>
<proteinExistence type="inferred from homology"/>
<gene>
    <name evidence="4" type="ORF">INT43_003608</name>
</gene>
<comment type="similarity">
    <text evidence="1">Belongs to the PSMG1 family.</text>
</comment>
<dbReference type="GO" id="GO:0070628">
    <property type="term" value="F:proteasome binding"/>
    <property type="evidence" value="ECO:0007669"/>
    <property type="project" value="TreeGrafter"/>
</dbReference>
<dbReference type="AlphaFoldDB" id="A0A8H7UEB9"/>
<evidence type="ECO:0000313" key="5">
    <source>
        <dbReference type="Proteomes" id="UP000654370"/>
    </source>
</evidence>
<evidence type="ECO:0000256" key="1">
    <source>
        <dbReference type="ARBA" id="ARBA00005261"/>
    </source>
</evidence>
<name>A0A8H7UEB9_MORIS</name>
<sequence>MDFSDEFATIPTRYAFDDDSDQEDIDQAVDKLDLETFKVDFNNFDTASINTVIFGVYGPGDVFLRAVYEGQSVVGTIYAKTKLLASMHTSPSAGNVISVVSEDVLPEDAINGFAHAMLSKLPNANLRVIVLDSYYESGYIASDLSEQYTEPTLKCLRTSVEKKASQSPTSIDSLPAPNLSKGIAAAILTYCEIHQLPGLALFSPQPASLGKNLITEATIDYYEEALGKIGVDHLRSDQEKVRRAIQSRKYGKDSGKIDADHHRMYI</sequence>
<organism evidence="4 5">
    <name type="scientific">Mortierella isabellina</name>
    <name type="common">Filamentous fungus</name>
    <name type="synonym">Umbelopsis isabellina</name>
    <dbReference type="NCBI Taxonomy" id="91625"/>
    <lineage>
        <taxon>Eukaryota</taxon>
        <taxon>Fungi</taxon>
        <taxon>Fungi incertae sedis</taxon>
        <taxon>Mucoromycota</taxon>
        <taxon>Mucoromycotina</taxon>
        <taxon>Umbelopsidomycetes</taxon>
        <taxon>Umbelopsidales</taxon>
        <taxon>Umbelopsidaceae</taxon>
        <taxon>Umbelopsis</taxon>
    </lineage>
</organism>
<protein>
    <recommendedName>
        <fullName evidence="2">Proteasome assembly chaperone 1</fullName>
    </recommendedName>
</protein>
<dbReference type="EMBL" id="JAEPQZ010000006">
    <property type="protein sequence ID" value="KAG2179825.1"/>
    <property type="molecule type" value="Genomic_DNA"/>
</dbReference>
<reference evidence="4" key="1">
    <citation type="submission" date="2020-12" db="EMBL/GenBank/DDBJ databases">
        <title>Metabolic potential, ecology and presence of endohyphal bacteria is reflected in genomic diversity of Mucoromycotina.</title>
        <authorList>
            <person name="Muszewska A."/>
            <person name="Okrasinska A."/>
            <person name="Steczkiewicz K."/>
            <person name="Drgas O."/>
            <person name="Orlowska M."/>
            <person name="Perlinska-Lenart U."/>
            <person name="Aleksandrzak-Piekarczyk T."/>
            <person name="Szatraj K."/>
            <person name="Zielenkiewicz U."/>
            <person name="Pilsyk S."/>
            <person name="Malc E."/>
            <person name="Mieczkowski P."/>
            <person name="Kruszewska J.S."/>
            <person name="Biernat P."/>
            <person name="Pawlowska J."/>
        </authorList>
    </citation>
    <scope>NUCLEOTIDE SEQUENCE</scope>
    <source>
        <strain evidence="4">WA0000067209</strain>
    </source>
</reference>
<evidence type="ECO:0000256" key="2">
    <source>
        <dbReference type="ARBA" id="ARBA00019180"/>
    </source>
</evidence>
<dbReference type="Pfam" id="PF16094">
    <property type="entry name" value="PAC1"/>
    <property type="match status" value="1"/>
</dbReference>
<dbReference type="PANTHER" id="PTHR15069">
    <property type="entry name" value="PROTEASOME ASSEMBLY CHAPERONE 1"/>
    <property type="match status" value="1"/>
</dbReference>
<evidence type="ECO:0000313" key="4">
    <source>
        <dbReference type="EMBL" id="KAG2179825.1"/>
    </source>
</evidence>
<dbReference type="PANTHER" id="PTHR15069:SF1">
    <property type="entry name" value="PROTEASOME ASSEMBLY CHAPERONE 1"/>
    <property type="match status" value="1"/>
</dbReference>